<protein>
    <recommendedName>
        <fullName evidence="3">G-patch domain-containing protein</fullName>
    </recommendedName>
</protein>
<feature type="region of interest" description="Disordered" evidence="2">
    <location>
        <begin position="262"/>
        <end position="294"/>
    </location>
</feature>
<evidence type="ECO:0000256" key="2">
    <source>
        <dbReference type="SAM" id="MobiDB-lite"/>
    </source>
</evidence>
<dbReference type="PROSITE" id="PS50174">
    <property type="entry name" value="G_PATCH"/>
    <property type="match status" value="1"/>
</dbReference>
<evidence type="ECO:0000313" key="5">
    <source>
        <dbReference type="Proteomes" id="UP001243989"/>
    </source>
</evidence>
<feature type="region of interest" description="Disordered" evidence="2">
    <location>
        <begin position="197"/>
        <end position="245"/>
    </location>
</feature>
<dbReference type="InterPro" id="IPR025239">
    <property type="entry name" value="DUF4187"/>
</dbReference>
<proteinExistence type="predicted"/>
<feature type="compositionally biased region" description="Acidic residues" evidence="2">
    <location>
        <begin position="1"/>
        <end position="10"/>
    </location>
</feature>
<dbReference type="SMART" id="SM00443">
    <property type="entry name" value="G_patch"/>
    <property type="match status" value="1"/>
</dbReference>
<dbReference type="GO" id="GO:0003676">
    <property type="term" value="F:nucleic acid binding"/>
    <property type="evidence" value="ECO:0007669"/>
    <property type="project" value="InterPro"/>
</dbReference>
<organism evidence="4 5">
    <name type="scientific">Colletotrichum phormii</name>
    <dbReference type="NCBI Taxonomy" id="359342"/>
    <lineage>
        <taxon>Eukaryota</taxon>
        <taxon>Fungi</taxon>
        <taxon>Dikarya</taxon>
        <taxon>Ascomycota</taxon>
        <taxon>Pezizomycotina</taxon>
        <taxon>Sordariomycetes</taxon>
        <taxon>Hypocreomycetidae</taxon>
        <taxon>Glomerellales</taxon>
        <taxon>Glomerellaceae</taxon>
        <taxon>Colletotrichum</taxon>
        <taxon>Colletotrichum acutatum species complex</taxon>
    </lineage>
</organism>
<comment type="caution">
    <text evidence="4">The sequence shown here is derived from an EMBL/GenBank/DDBJ whole genome shotgun (WGS) entry which is preliminary data.</text>
</comment>
<dbReference type="GeneID" id="85472813"/>
<keyword evidence="1" id="KW-0175">Coiled coil</keyword>
<dbReference type="PANTHER" id="PTHR21032:SF0">
    <property type="entry name" value="G PATCH DOMAIN-CONTAINING PROTEIN 11"/>
    <property type="match status" value="1"/>
</dbReference>
<accession>A0AAI9ZR85</accession>
<dbReference type="InterPro" id="IPR039249">
    <property type="entry name" value="GPATCH11"/>
</dbReference>
<feature type="region of interest" description="Disordered" evidence="2">
    <location>
        <begin position="1"/>
        <end position="68"/>
    </location>
</feature>
<dbReference type="RefSeq" id="XP_060445332.1">
    <property type="nucleotide sequence ID" value="XM_060587951.1"/>
</dbReference>
<dbReference type="Proteomes" id="UP001243989">
    <property type="component" value="Unassembled WGS sequence"/>
</dbReference>
<dbReference type="PANTHER" id="PTHR21032">
    <property type="entry name" value="G PATCH DOMAIN-CONTAINING PROTEIN 11"/>
    <property type="match status" value="1"/>
</dbReference>
<feature type="coiled-coil region" evidence="1">
    <location>
        <begin position="137"/>
        <end position="164"/>
    </location>
</feature>
<dbReference type="InterPro" id="IPR000467">
    <property type="entry name" value="G_patch_dom"/>
</dbReference>
<feature type="compositionally biased region" description="Basic and acidic residues" evidence="2">
    <location>
        <begin position="39"/>
        <end position="66"/>
    </location>
</feature>
<dbReference type="EMBL" id="JAHMHQ010000010">
    <property type="protein sequence ID" value="KAK1636725.1"/>
    <property type="molecule type" value="Genomic_DNA"/>
</dbReference>
<feature type="domain" description="G-patch" evidence="3">
    <location>
        <begin position="77"/>
        <end position="142"/>
    </location>
</feature>
<dbReference type="GO" id="GO:0000776">
    <property type="term" value="C:kinetochore"/>
    <property type="evidence" value="ECO:0007669"/>
    <property type="project" value="TreeGrafter"/>
</dbReference>
<feature type="compositionally biased region" description="Polar residues" evidence="2">
    <location>
        <begin position="17"/>
        <end position="33"/>
    </location>
</feature>
<evidence type="ECO:0000256" key="1">
    <source>
        <dbReference type="SAM" id="Coils"/>
    </source>
</evidence>
<feature type="compositionally biased region" description="Gly residues" evidence="2">
    <location>
        <begin position="96"/>
        <end position="119"/>
    </location>
</feature>
<dbReference type="Pfam" id="PF13821">
    <property type="entry name" value="DUF4187"/>
    <property type="match status" value="1"/>
</dbReference>
<gene>
    <name evidence="4" type="ORF">BDP81DRAFT_394384</name>
</gene>
<dbReference type="AlphaFoldDB" id="A0AAI9ZR85"/>
<feature type="compositionally biased region" description="Basic and acidic residues" evidence="2">
    <location>
        <begin position="262"/>
        <end position="275"/>
    </location>
</feature>
<name>A0AAI9ZR85_9PEZI</name>
<reference evidence="4" key="1">
    <citation type="submission" date="2021-06" db="EMBL/GenBank/DDBJ databases">
        <title>Comparative genomics, transcriptomics and evolutionary studies reveal genomic signatures of adaptation to plant cell wall in hemibiotrophic fungi.</title>
        <authorList>
            <consortium name="DOE Joint Genome Institute"/>
            <person name="Baroncelli R."/>
            <person name="Diaz J.F."/>
            <person name="Benocci T."/>
            <person name="Peng M."/>
            <person name="Battaglia E."/>
            <person name="Haridas S."/>
            <person name="Andreopoulos W."/>
            <person name="Labutti K."/>
            <person name="Pangilinan J."/>
            <person name="Floch G.L."/>
            <person name="Makela M.R."/>
            <person name="Henrissat B."/>
            <person name="Grigoriev I.V."/>
            <person name="Crouch J.A."/>
            <person name="De Vries R.P."/>
            <person name="Sukno S.A."/>
            <person name="Thon M.R."/>
        </authorList>
    </citation>
    <scope>NUCLEOTIDE SEQUENCE</scope>
    <source>
        <strain evidence="4">CBS 102054</strain>
    </source>
</reference>
<evidence type="ECO:0000259" key="3">
    <source>
        <dbReference type="PROSITE" id="PS50174"/>
    </source>
</evidence>
<sequence>MAASDEEDDYMNMTFDEPTTSATSKSQPETSLQRRQRLKREGEIRGRPKSKEELAAEEEAAREKALSRSLLETAAAKKSKGFAMMAKMGFKAGEALGAGGAGSGAANGGAGGAGAGAGNGARTEPIAVEVKADRGGIGMESERKRKLREAAERIEEEVREGKRVRVDPLEYRDRVRMEREAARVQAQVFAAQRVSERMAEEKEAEETEGAGLLGIQGAADGTSNGDKGDGKKDKTKKTRATGAASRPLKSINVLWRGLARHREEKERDRRMRYDLEQSLSRLPTYEDDDEDADDRTALGKKQIVYVTAEDLDEEDPELDAFNELEDTEKLRRLVEYLRREHRYCFWCKYTYPDDEMEGCSGITEEDHD</sequence>
<feature type="region of interest" description="Disordered" evidence="2">
    <location>
        <begin position="94"/>
        <end position="124"/>
    </location>
</feature>
<evidence type="ECO:0000313" key="4">
    <source>
        <dbReference type="EMBL" id="KAK1636725.1"/>
    </source>
</evidence>
<dbReference type="SMART" id="SM01173">
    <property type="entry name" value="DUF4187"/>
    <property type="match status" value="1"/>
</dbReference>
<keyword evidence="5" id="KW-1185">Reference proteome</keyword>